<dbReference type="PROSITE" id="PS51257">
    <property type="entry name" value="PROKAR_LIPOPROTEIN"/>
    <property type="match status" value="1"/>
</dbReference>
<dbReference type="AlphaFoldDB" id="A0A4P8YDB0"/>
<name>A0A4P8YDB0_9ENTR</name>
<accession>A0A4P8YDB0</accession>
<gene>
    <name evidence="1" type="ORF">FEM41_02295</name>
</gene>
<keyword evidence="2" id="KW-1185">Reference proteome</keyword>
<protein>
    <recommendedName>
        <fullName evidence="3">Lipoprotein</fullName>
    </recommendedName>
</protein>
<dbReference type="OrthoDB" id="6555706at2"/>
<dbReference type="EMBL" id="CP040428">
    <property type="protein sequence ID" value="QCT18555.1"/>
    <property type="molecule type" value="Genomic_DNA"/>
</dbReference>
<evidence type="ECO:0000313" key="2">
    <source>
        <dbReference type="Proteomes" id="UP000302163"/>
    </source>
</evidence>
<sequence>MKRVIITSLFFLISACSPHKVHTSEQLLLEKVQTAIKTQNADPLSERDYDRISFYISEGKNHWIDLYPRLNKKPFLGMTSFQEGLNISMAYALSENPEETLKFIDGSNVGEICGVPFIEPTDDEIQAYYVKTRTALITHGTSRQWGKKCLSVLEDTVNPLHPSQD</sequence>
<dbReference type="Proteomes" id="UP000302163">
    <property type="component" value="Chromosome"/>
</dbReference>
<evidence type="ECO:0000313" key="1">
    <source>
        <dbReference type="EMBL" id="QCT18555.1"/>
    </source>
</evidence>
<dbReference type="KEGG" id="izh:FEM41_02295"/>
<dbReference type="RefSeq" id="WP_138094051.1">
    <property type="nucleotide sequence ID" value="NZ_CP040428.1"/>
</dbReference>
<organism evidence="1 2">
    <name type="scientific">Jejubacter calystegiae</name>
    <dbReference type="NCBI Taxonomy" id="2579935"/>
    <lineage>
        <taxon>Bacteria</taxon>
        <taxon>Pseudomonadati</taxon>
        <taxon>Pseudomonadota</taxon>
        <taxon>Gammaproteobacteria</taxon>
        <taxon>Enterobacterales</taxon>
        <taxon>Enterobacteriaceae</taxon>
        <taxon>Jejubacter</taxon>
    </lineage>
</organism>
<evidence type="ECO:0008006" key="3">
    <source>
        <dbReference type="Google" id="ProtNLM"/>
    </source>
</evidence>
<proteinExistence type="predicted"/>
<reference evidence="1 2" key="1">
    <citation type="submission" date="2019-05" db="EMBL/GenBank/DDBJ databases">
        <title>Complete genome sequence of Izhakiella calystegiae KSNA2, an endophyte isolated from beach morning glory (Calystegia soldanella).</title>
        <authorList>
            <person name="Jiang L."/>
            <person name="Jeong J.C."/>
            <person name="Kim C.Y."/>
            <person name="Kim D.H."/>
            <person name="Kim S.W."/>
            <person name="Lee j."/>
        </authorList>
    </citation>
    <scope>NUCLEOTIDE SEQUENCE [LARGE SCALE GENOMIC DNA]</scope>
    <source>
        <strain evidence="1 2">KSNA2</strain>
    </source>
</reference>